<dbReference type="Gene3D" id="1.20.1050.10">
    <property type="match status" value="1"/>
</dbReference>
<feature type="domain" description="Glutathione S-transferase UstS-like C-terminal" evidence="1">
    <location>
        <begin position="69"/>
        <end position="197"/>
    </location>
</feature>
<name>A0ABR4JGY6_9EURO</name>
<organism evidence="2 3">
    <name type="scientific">Aspergillus pseudodeflectus</name>
    <dbReference type="NCBI Taxonomy" id="176178"/>
    <lineage>
        <taxon>Eukaryota</taxon>
        <taxon>Fungi</taxon>
        <taxon>Dikarya</taxon>
        <taxon>Ascomycota</taxon>
        <taxon>Pezizomycotina</taxon>
        <taxon>Eurotiomycetes</taxon>
        <taxon>Eurotiomycetidae</taxon>
        <taxon>Eurotiales</taxon>
        <taxon>Aspergillaceae</taxon>
        <taxon>Aspergillus</taxon>
        <taxon>Aspergillus subgen. Nidulantes</taxon>
    </lineage>
</organism>
<reference evidence="2 3" key="1">
    <citation type="submission" date="2024-07" db="EMBL/GenBank/DDBJ databases">
        <title>Section-level genome sequencing and comparative genomics of Aspergillus sections Usti and Cavernicolus.</title>
        <authorList>
            <consortium name="Lawrence Berkeley National Laboratory"/>
            <person name="Nybo J.L."/>
            <person name="Vesth T.C."/>
            <person name="Theobald S."/>
            <person name="Frisvad J.C."/>
            <person name="Larsen T.O."/>
            <person name="Kjaerboelling I."/>
            <person name="Rothschild-Mancinelli K."/>
            <person name="Lyhne E.K."/>
            <person name="Kogle M.E."/>
            <person name="Barry K."/>
            <person name="Clum A."/>
            <person name="Na H."/>
            <person name="Ledsgaard L."/>
            <person name="Lin J."/>
            <person name="Lipzen A."/>
            <person name="Kuo A."/>
            <person name="Riley R."/>
            <person name="Mondo S."/>
            <person name="LaButti K."/>
            <person name="Haridas S."/>
            <person name="Pangalinan J."/>
            <person name="Salamov A.A."/>
            <person name="Simmons B.A."/>
            <person name="Magnuson J.K."/>
            <person name="Chen J."/>
            <person name="Drula E."/>
            <person name="Henrissat B."/>
            <person name="Wiebenga A."/>
            <person name="Lubbers R.J."/>
            <person name="Gomes A.C."/>
            <person name="Macurrencykelacurrency M.R."/>
            <person name="Stajich J."/>
            <person name="Grigoriev I.V."/>
            <person name="Mortensen U.H."/>
            <person name="De vries R.P."/>
            <person name="Baker S.E."/>
            <person name="Andersen M.R."/>
        </authorList>
    </citation>
    <scope>NUCLEOTIDE SEQUENCE [LARGE SCALE GENOMIC DNA]</scope>
    <source>
        <strain evidence="2 3">CBS 756.74</strain>
    </source>
</reference>
<dbReference type="EMBL" id="JBFXLR010000075">
    <property type="protein sequence ID" value="KAL2839302.1"/>
    <property type="molecule type" value="Genomic_DNA"/>
</dbReference>
<proteinExistence type="predicted"/>
<evidence type="ECO:0000313" key="3">
    <source>
        <dbReference type="Proteomes" id="UP001610444"/>
    </source>
</evidence>
<evidence type="ECO:0000313" key="2">
    <source>
        <dbReference type="EMBL" id="KAL2839302.1"/>
    </source>
</evidence>
<dbReference type="InterPro" id="IPR054416">
    <property type="entry name" value="GST_UstS-like_C"/>
</dbReference>
<dbReference type="GeneID" id="98158775"/>
<protein>
    <recommendedName>
        <fullName evidence="1">Glutathione S-transferase UstS-like C-terminal domain-containing protein</fullName>
    </recommendedName>
</protein>
<dbReference type="RefSeq" id="XP_070893471.1">
    <property type="nucleotide sequence ID" value="XM_071043611.1"/>
</dbReference>
<gene>
    <name evidence="2" type="ORF">BJX68DRAFT_258896</name>
</gene>
<accession>A0ABR4JGY6</accession>
<evidence type="ECO:0000259" key="1">
    <source>
        <dbReference type="Pfam" id="PF22041"/>
    </source>
</evidence>
<dbReference type="Proteomes" id="UP001610444">
    <property type="component" value="Unassembled WGS sequence"/>
</dbReference>
<dbReference type="Gene3D" id="3.40.30.10">
    <property type="entry name" value="Glutaredoxin"/>
    <property type="match status" value="1"/>
</dbReference>
<dbReference type="Pfam" id="PF22041">
    <property type="entry name" value="GST_C_7"/>
    <property type="match status" value="1"/>
</dbReference>
<keyword evidence="3" id="KW-1185">Reference proteome</keyword>
<comment type="caution">
    <text evidence="2">The sequence shown here is derived from an EMBL/GenBank/DDBJ whole genome shotgun (WGS) entry which is preliminary data.</text>
</comment>
<sequence>MVLRERPRVLNFRNIPYTQSWISYPDIAPILYSLDAPLNGPKDSPFTHTASRQFDPPRSYPLALAVDRLITHVIAPGLRVLVPPVAEFLDPKGREYFVRARSLKSRMPLREIRAVDEESFRTMVDAVKKGFAVVVRTIRGRREDESQMQTGPLFVGAQPGYADFIVVAFFGVQLMSVGEDGEARALWNACLPWLNGRGEEVEWDSCPS</sequence>